<dbReference type="AlphaFoldDB" id="Q4N215"/>
<comment type="similarity">
    <text evidence="7">Belongs to the DEAD box helicase family.</text>
</comment>
<dbReference type="GO" id="GO:0003676">
    <property type="term" value="F:nucleic acid binding"/>
    <property type="evidence" value="ECO:0007669"/>
    <property type="project" value="InterPro"/>
</dbReference>
<feature type="compositionally biased region" description="Basic and acidic residues" evidence="8">
    <location>
        <begin position="30"/>
        <end position="56"/>
    </location>
</feature>
<evidence type="ECO:0000256" key="2">
    <source>
        <dbReference type="ARBA" id="ARBA00022741"/>
    </source>
</evidence>
<evidence type="ECO:0000313" key="12">
    <source>
        <dbReference type="EMBL" id="EAN31914.1"/>
    </source>
</evidence>
<evidence type="ECO:0000256" key="4">
    <source>
        <dbReference type="ARBA" id="ARBA00022806"/>
    </source>
</evidence>
<evidence type="ECO:0000259" key="9">
    <source>
        <dbReference type="PROSITE" id="PS51192"/>
    </source>
</evidence>
<dbReference type="CDD" id="cd18787">
    <property type="entry name" value="SF2_C_DEAD"/>
    <property type="match status" value="1"/>
</dbReference>
<feature type="compositionally biased region" description="Low complexity" evidence="8">
    <location>
        <begin position="104"/>
        <end position="122"/>
    </location>
</feature>
<feature type="region of interest" description="Disordered" evidence="8">
    <location>
        <begin position="613"/>
        <end position="635"/>
    </location>
</feature>
<feature type="domain" description="Helicase ATP-binding" evidence="9">
    <location>
        <begin position="241"/>
        <end position="416"/>
    </location>
</feature>
<evidence type="ECO:0000256" key="1">
    <source>
        <dbReference type="ARBA" id="ARBA00012552"/>
    </source>
</evidence>
<evidence type="ECO:0000256" key="7">
    <source>
        <dbReference type="RuleBase" id="RU000492"/>
    </source>
</evidence>
<feature type="short sequence motif" description="Q motif" evidence="6">
    <location>
        <begin position="210"/>
        <end position="238"/>
    </location>
</feature>
<dbReference type="InterPro" id="IPR014001">
    <property type="entry name" value="Helicase_ATP-bd"/>
</dbReference>
<dbReference type="PROSITE" id="PS51194">
    <property type="entry name" value="HELICASE_CTER"/>
    <property type="match status" value="1"/>
</dbReference>
<reference evidence="12 13" key="1">
    <citation type="journal article" date="2005" name="Science">
        <title>Genome sequence of Theileria parva, a bovine pathogen that transforms lymphocytes.</title>
        <authorList>
            <person name="Gardner M.J."/>
            <person name="Bishop R."/>
            <person name="Shah T."/>
            <person name="de Villiers E.P."/>
            <person name="Carlton J.M."/>
            <person name="Hall N."/>
            <person name="Ren Q."/>
            <person name="Paulsen I.T."/>
            <person name="Pain A."/>
            <person name="Berriman M."/>
            <person name="Wilson R.J.M."/>
            <person name="Sato S."/>
            <person name="Ralph S.A."/>
            <person name="Mann D.J."/>
            <person name="Xiong Z."/>
            <person name="Shallom S.J."/>
            <person name="Weidman J."/>
            <person name="Jiang L."/>
            <person name="Lynn J."/>
            <person name="Weaver B."/>
            <person name="Shoaibi A."/>
            <person name="Domingo A.R."/>
            <person name="Wasawo D."/>
            <person name="Crabtree J."/>
            <person name="Wortman J.R."/>
            <person name="Haas B."/>
            <person name="Angiuoli S.V."/>
            <person name="Creasy T.H."/>
            <person name="Lu C."/>
            <person name="Suh B."/>
            <person name="Silva J.C."/>
            <person name="Utterback T.R."/>
            <person name="Feldblyum T.V."/>
            <person name="Pertea M."/>
            <person name="Allen J."/>
            <person name="Nierman W.C."/>
            <person name="Taracha E.L.N."/>
            <person name="Salzberg S.L."/>
            <person name="White O.R."/>
            <person name="Fitzhugh H.A."/>
            <person name="Morzaria S."/>
            <person name="Venter J.C."/>
            <person name="Fraser C.M."/>
            <person name="Nene V."/>
        </authorList>
    </citation>
    <scope>NUCLEOTIDE SEQUENCE [LARGE SCALE GENOMIC DNA]</scope>
    <source>
        <strain evidence="12 13">Muguga</strain>
    </source>
</reference>
<dbReference type="PROSITE" id="PS00039">
    <property type="entry name" value="DEAD_ATP_HELICASE"/>
    <property type="match status" value="1"/>
</dbReference>
<dbReference type="PROSITE" id="PS51192">
    <property type="entry name" value="HELICASE_ATP_BIND_1"/>
    <property type="match status" value="1"/>
</dbReference>
<dbReference type="GeneID" id="3500794"/>
<dbReference type="VEuPathDB" id="PiroplasmaDB:TpMuguga_04g00562"/>
<gene>
    <name evidence="12" type="ordered locus">TP04_0562</name>
</gene>
<dbReference type="GO" id="GO:0016787">
    <property type="term" value="F:hydrolase activity"/>
    <property type="evidence" value="ECO:0007669"/>
    <property type="project" value="UniProtKB-KW"/>
</dbReference>
<evidence type="ECO:0000256" key="8">
    <source>
        <dbReference type="SAM" id="MobiDB-lite"/>
    </source>
</evidence>
<organism evidence="12 13">
    <name type="scientific">Theileria parva</name>
    <name type="common">East coast fever infection agent</name>
    <dbReference type="NCBI Taxonomy" id="5875"/>
    <lineage>
        <taxon>Eukaryota</taxon>
        <taxon>Sar</taxon>
        <taxon>Alveolata</taxon>
        <taxon>Apicomplexa</taxon>
        <taxon>Aconoidasida</taxon>
        <taxon>Piroplasmida</taxon>
        <taxon>Theileriidae</taxon>
        <taxon>Theileria</taxon>
    </lineage>
</organism>
<dbReference type="InterPro" id="IPR000629">
    <property type="entry name" value="RNA-helicase_DEAD-box_CS"/>
</dbReference>
<dbReference type="Gene3D" id="3.40.50.300">
    <property type="entry name" value="P-loop containing nucleotide triphosphate hydrolases"/>
    <property type="match status" value="2"/>
</dbReference>
<dbReference type="FunCoup" id="Q4N215">
    <property type="interactions" value="358"/>
</dbReference>
<dbReference type="OMA" id="STMPKFE"/>
<feature type="region of interest" description="Disordered" evidence="8">
    <location>
        <begin position="1"/>
        <end position="146"/>
    </location>
</feature>
<dbReference type="PROSITE" id="PS51195">
    <property type="entry name" value="Q_MOTIF"/>
    <property type="match status" value="1"/>
</dbReference>
<feature type="compositionally biased region" description="Polar residues" evidence="8">
    <location>
        <begin position="623"/>
        <end position="635"/>
    </location>
</feature>
<feature type="compositionally biased region" description="Pro residues" evidence="8">
    <location>
        <begin position="58"/>
        <end position="70"/>
    </location>
</feature>
<dbReference type="InterPro" id="IPR014014">
    <property type="entry name" value="RNA_helicase_DEAD_Q_motif"/>
</dbReference>
<protein>
    <recommendedName>
        <fullName evidence="1">RNA helicase</fullName>
        <ecNumber evidence="1">3.6.4.13</ecNumber>
    </recommendedName>
</protein>
<evidence type="ECO:0000256" key="5">
    <source>
        <dbReference type="ARBA" id="ARBA00022840"/>
    </source>
</evidence>
<dbReference type="FunFam" id="3.40.50.300:FF:000008">
    <property type="entry name" value="ATP-dependent RNA helicase RhlB"/>
    <property type="match status" value="1"/>
</dbReference>
<keyword evidence="5 7" id="KW-0067">ATP-binding</keyword>
<evidence type="ECO:0000256" key="3">
    <source>
        <dbReference type="ARBA" id="ARBA00022801"/>
    </source>
</evidence>
<dbReference type="eggNOG" id="KOG0331">
    <property type="taxonomic scope" value="Eukaryota"/>
</dbReference>
<dbReference type="SUPFAM" id="SSF52540">
    <property type="entry name" value="P-loop containing nucleoside triphosphate hydrolases"/>
    <property type="match status" value="1"/>
</dbReference>
<evidence type="ECO:0000259" key="10">
    <source>
        <dbReference type="PROSITE" id="PS51194"/>
    </source>
</evidence>
<evidence type="ECO:0000313" key="13">
    <source>
        <dbReference type="Proteomes" id="UP000001949"/>
    </source>
</evidence>
<keyword evidence="3 7" id="KW-0378">Hydrolase</keyword>
<dbReference type="KEGG" id="tpv:TP04_0562"/>
<dbReference type="InterPro" id="IPR011545">
    <property type="entry name" value="DEAD/DEAH_box_helicase_dom"/>
</dbReference>
<keyword evidence="4 7" id="KW-0347">Helicase</keyword>
<sequence>MSDRATDSSYSYRAQGYGPSRNSSSYRPYVKSDKSFGRHSENHHDKYATKPYDKPMAHQPPTPYSQPPNGPGLRYPQDQRFPADPRYAQDSRYAPSGERYPEQRSPYSHSSYSGNRSYSSNPHDSGYGGRGYNHQGRPGHNSFGGSYGSENLGAGLQPVNWNQIELVKFEKNFYVEHPEVKAMTQQEADEIRRAKEITVVHGRDVPKPVVKFEYTSFPRYILSSIEAAGFKEPTPIQVQSWPIALSGRDMIGIAETGSGKTLAFLLPAIVHINAQALLRPGDGPIVLVLAPTRELAEQIKETALVFGRSSKLKTSVAYGGVPKRFQTIALRRGVEILIACPGRLIDFLESSVTNLRRVTYLVLDEADRMLDMGFEPQIRKIVGQIRPDRQTLMFSATWPKEVIALSRSLLSHEVVHVNIGSLDLTTCHNIEQNVFILEEREKRVKLKELLKKLMDGGKILIFSETKKGADTLTRELRLDGWPALCIHGDKKQEERTWVLNEFKSGKHPIMIATDVASRGLDVRDVKYVINYDFPGQIEDYVHRIGRTGRAGMKGSSYTFLTPDKFKSARELVKLMREANQEIPPELQKLANERSYGTEQRRWGGYGRPFSNSTNLVPLGGTPRSHNTYSNYYPRR</sequence>
<dbReference type="Pfam" id="PF00271">
    <property type="entry name" value="Helicase_C"/>
    <property type="match status" value="1"/>
</dbReference>
<accession>Q4N215</accession>
<dbReference type="FunFam" id="3.40.50.300:FF:000079">
    <property type="entry name" value="probable ATP-dependent RNA helicase DDX17"/>
    <property type="match status" value="1"/>
</dbReference>
<dbReference type="InParanoid" id="Q4N215"/>
<dbReference type="Pfam" id="PF00270">
    <property type="entry name" value="DEAD"/>
    <property type="match status" value="1"/>
</dbReference>
<dbReference type="CDD" id="cd17966">
    <property type="entry name" value="DEADc_DDX5_DDX17"/>
    <property type="match status" value="1"/>
</dbReference>
<dbReference type="SMART" id="SM00490">
    <property type="entry name" value="HELICc"/>
    <property type="match status" value="1"/>
</dbReference>
<dbReference type="SMART" id="SM00487">
    <property type="entry name" value="DEXDc"/>
    <property type="match status" value="1"/>
</dbReference>
<feature type="domain" description="Helicase C-terminal" evidence="10">
    <location>
        <begin position="445"/>
        <end position="590"/>
    </location>
</feature>
<evidence type="ECO:0000259" key="11">
    <source>
        <dbReference type="PROSITE" id="PS51195"/>
    </source>
</evidence>
<keyword evidence="13" id="KW-1185">Reference proteome</keyword>
<dbReference type="EC" id="3.6.4.13" evidence="1"/>
<dbReference type="Proteomes" id="UP000001949">
    <property type="component" value="Unassembled WGS sequence"/>
</dbReference>
<dbReference type="InterPro" id="IPR001650">
    <property type="entry name" value="Helicase_C-like"/>
</dbReference>
<dbReference type="InterPro" id="IPR027417">
    <property type="entry name" value="P-loop_NTPase"/>
</dbReference>
<dbReference type="GO" id="GO:0005524">
    <property type="term" value="F:ATP binding"/>
    <property type="evidence" value="ECO:0007669"/>
    <property type="project" value="UniProtKB-KW"/>
</dbReference>
<dbReference type="PANTHER" id="PTHR47958">
    <property type="entry name" value="ATP-DEPENDENT RNA HELICASE DBP3"/>
    <property type="match status" value="1"/>
</dbReference>
<proteinExistence type="inferred from homology"/>
<comment type="caution">
    <text evidence="12">The sequence shown here is derived from an EMBL/GenBank/DDBJ whole genome shotgun (WGS) entry which is preliminary data.</text>
</comment>
<evidence type="ECO:0000256" key="6">
    <source>
        <dbReference type="PROSITE-ProRule" id="PRU00552"/>
    </source>
</evidence>
<dbReference type="STRING" id="5875.Q4N215"/>
<keyword evidence="2 7" id="KW-0547">Nucleotide-binding</keyword>
<dbReference type="EMBL" id="AAGK01000004">
    <property type="protein sequence ID" value="EAN31914.1"/>
    <property type="molecule type" value="Genomic_DNA"/>
</dbReference>
<dbReference type="GO" id="GO:0003724">
    <property type="term" value="F:RNA helicase activity"/>
    <property type="evidence" value="ECO:0007669"/>
    <property type="project" value="UniProtKB-EC"/>
</dbReference>
<name>Q4N215_THEPA</name>
<feature type="domain" description="DEAD-box RNA helicase Q" evidence="11">
    <location>
        <begin position="210"/>
        <end position="238"/>
    </location>
</feature>